<dbReference type="GO" id="GO:0045493">
    <property type="term" value="P:xylan catabolic process"/>
    <property type="evidence" value="ECO:0007669"/>
    <property type="project" value="UniProtKB-KW"/>
</dbReference>
<proteinExistence type="inferred from homology"/>
<dbReference type="EMBL" id="KP640595">
    <property type="protein sequence ID" value="AKN19923.1"/>
    <property type="molecule type" value="Genomic_DNA"/>
</dbReference>
<dbReference type="EC" id="3.2.1.8" evidence="5"/>
<keyword evidence="5" id="KW-0119">Carbohydrate metabolism</keyword>
<evidence type="ECO:0000256" key="3">
    <source>
        <dbReference type="ARBA" id="ARBA00023295"/>
    </source>
</evidence>
<dbReference type="SUPFAM" id="SSF48208">
    <property type="entry name" value="Six-hairpin glycosidases"/>
    <property type="match status" value="1"/>
</dbReference>
<dbReference type="Pfam" id="PF01270">
    <property type="entry name" value="Glyco_hydro_8"/>
    <property type="match status" value="1"/>
</dbReference>
<comment type="similarity">
    <text evidence="1">Belongs to the glycosyl hydrolase 8 (cellulase D) family.</text>
</comment>
<dbReference type="InterPro" id="IPR008928">
    <property type="entry name" value="6-hairpin_glycosidase_sf"/>
</dbReference>
<evidence type="ECO:0000256" key="4">
    <source>
        <dbReference type="SAM" id="SignalP"/>
    </source>
</evidence>
<feature type="chain" id="PRO_5008247391" evidence="4">
    <location>
        <begin position="24"/>
        <end position="426"/>
    </location>
</feature>
<keyword evidence="4" id="KW-0732">Signal</keyword>
<dbReference type="PRINTS" id="PR00735">
    <property type="entry name" value="GLHYDRLASE8"/>
</dbReference>
<dbReference type="PROSITE" id="PS51257">
    <property type="entry name" value="PROKAR_LIPOPROTEIN"/>
    <property type="match status" value="1"/>
</dbReference>
<name>A0A190U0P6_9DEIO</name>
<keyword evidence="5" id="KW-0858">Xylan degradation</keyword>
<dbReference type="AlphaFoldDB" id="A0A190U0P6"/>
<dbReference type="InterPro" id="IPR002037">
    <property type="entry name" value="Glyco_hydro_8"/>
</dbReference>
<dbReference type="GO" id="GO:0031176">
    <property type="term" value="F:endo-1,4-beta-xylanase activity"/>
    <property type="evidence" value="ECO:0007669"/>
    <property type="project" value="UniProtKB-EC"/>
</dbReference>
<gene>
    <name evidence="5" type="primary">xyn8</name>
</gene>
<organism evidence="5">
    <name type="scientific">Deinococcus geothermalis</name>
    <dbReference type="NCBI Taxonomy" id="68909"/>
    <lineage>
        <taxon>Bacteria</taxon>
        <taxon>Thermotogati</taxon>
        <taxon>Deinococcota</taxon>
        <taxon>Deinococci</taxon>
        <taxon>Deinococcales</taxon>
        <taxon>Deinococcaceae</taxon>
        <taxon>Deinococcus</taxon>
    </lineage>
</organism>
<evidence type="ECO:0000313" key="5">
    <source>
        <dbReference type="EMBL" id="AKN19923.1"/>
    </source>
</evidence>
<dbReference type="Gene3D" id="1.50.10.10">
    <property type="match status" value="1"/>
</dbReference>
<protein>
    <submittedName>
        <fullName evidence="5">Endoxylanase</fullName>
        <ecNumber evidence="5">3.2.1.8</ecNumber>
    </submittedName>
</protein>
<reference evidence="5" key="1">
    <citation type="submission" date="2015-01" db="EMBL/GenBank/DDBJ databases">
        <title>Cloning and characterization of (hemi)cellulose degrading enzymes of Deinococcus sp.</title>
        <authorList>
            <person name="Letellier G."/>
        </authorList>
    </citation>
    <scope>NUCLEOTIDE SEQUENCE</scope>
    <source>
        <strain evidence="5">MC3-4A</strain>
    </source>
</reference>
<keyword evidence="5" id="KW-0624">Polysaccharide degradation</keyword>
<evidence type="ECO:0000256" key="2">
    <source>
        <dbReference type="ARBA" id="ARBA00022801"/>
    </source>
</evidence>
<evidence type="ECO:0000256" key="1">
    <source>
        <dbReference type="ARBA" id="ARBA00009209"/>
    </source>
</evidence>
<dbReference type="SMR" id="A0A190U0P6"/>
<keyword evidence="2 5" id="KW-0378">Hydrolase</keyword>
<dbReference type="InterPro" id="IPR012341">
    <property type="entry name" value="6hp_glycosidase-like_sf"/>
</dbReference>
<accession>A0A190U0P6</accession>
<sequence>MKRSKTHLAVVGLGLLALLGSCGQSVPGPEQNAAFYTGKYRNLFTEWSIATEAQVQAKLDAYWESLFASTDDQRRVYYPAGSNANGPMAYVADIGSNDVRTEGMSYGMMIAVQMNKQAEFNALWNYAKSKMQHQSGPRAGYFAWHTDFEGNILDANPASDGEEYFATALFFASHRWGDGNGIYNYSAEANNILNTMLHKEDMNGGVVNGVTNMFDREHKQVVFVPEGDNAIFTDPSYHLPAFYELWSRWATGWNGQQAVDRKFWAEAAQVSRDYFQKATHPETGLAPDYAEFDGTPKGPAWNPDAANFRFDAWRTAVNWSVDQAWWGKDSRETALTDKLQSFFERQGIGTYVNQYTVSGTPLPGAGRSTGLIATNGAASIATDTPRARQFTQELWKLEPPTGKWRYYDGMMNFMSLLHASGHFRIY</sequence>
<feature type="signal peptide" evidence="4">
    <location>
        <begin position="1"/>
        <end position="23"/>
    </location>
</feature>
<keyword evidence="3 5" id="KW-0326">Glycosidase</keyword>